<keyword evidence="3" id="KW-1185">Reference proteome</keyword>
<accession>A0ABV9TY91</accession>
<feature type="compositionally biased region" description="Basic and acidic residues" evidence="1">
    <location>
        <begin position="413"/>
        <end position="426"/>
    </location>
</feature>
<dbReference type="SUPFAM" id="SSF48371">
    <property type="entry name" value="ARM repeat"/>
    <property type="match status" value="1"/>
</dbReference>
<feature type="region of interest" description="Disordered" evidence="1">
    <location>
        <begin position="413"/>
        <end position="437"/>
    </location>
</feature>
<evidence type="ECO:0000313" key="2">
    <source>
        <dbReference type="EMBL" id="MFC4907990.1"/>
    </source>
</evidence>
<organism evidence="2 3">
    <name type="scientific">Actinomadura gamaensis</name>
    <dbReference type="NCBI Taxonomy" id="1763541"/>
    <lineage>
        <taxon>Bacteria</taxon>
        <taxon>Bacillati</taxon>
        <taxon>Actinomycetota</taxon>
        <taxon>Actinomycetes</taxon>
        <taxon>Streptosporangiales</taxon>
        <taxon>Thermomonosporaceae</taxon>
        <taxon>Actinomadura</taxon>
    </lineage>
</organism>
<evidence type="ECO:0000313" key="3">
    <source>
        <dbReference type="Proteomes" id="UP001595872"/>
    </source>
</evidence>
<reference evidence="3" key="1">
    <citation type="journal article" date="2019" name="Int. J. Syst. Evol. Microbiol.">
        <title>The Global Catalogue of Microorganisms (GCM) 10K type strain sequencing project: providing services to taxonomists for standard genome sequencing and annotation.</title>
        <authorList>
            <consortium name="The Broad Institute Genomics Platform"/>
            <consortium name="The Broad Institute Genome Sequencing Center for Infectious Disease"/>
            <person name="Wu L."/>
            <person name="Ma J."/>
        </authorList>
    </citation>
    <scope>NUCLEOTIDE SEQUENCE [LARGE SCALE GENOMIC DNA]</scope>
    <source>
        <strain evidence="3">KLKA75</strain>
    </source>
</reference>
<sequence length="437" mass="48638">MNNEVVVESASTLHGQLQRGLGRAARRAAERRGAGEYVYDCVRRDPRWDRRCESRGLYYARLLVDLELPVGPLSDHLFDAADQDDEDGSRPGQRVDLALEVLSDLVRLSRREAAEPLRRYAREGAHWFDALKLLVDLRDPALTWDLDDVADGRCDDHELARLALDTGNPVLEMWAARKPRVAAALAEERERRARRPVGRFRDSRDRFARAGGTAGVGGGEGGPSDTELVELARQGDDTAIAALFELGRRRVPALLDLAEEILPQRKPRWIGAVGKAIEFYGPDALPRARVWANSPGPCSYVGRRLIANHGTRQDIPLLMDELTDAVERGEWGSAAEPVEGLGRLRAGQAVPLLKSAWVDTEYAYLRRRILTALIRTAPHTAESYAVEGLWDCEEPVRRTAVEAAPITEETRTRLQRLQHDSPESPEVRASAASRLAH</sequence>
<dbReference type="InterPro" id="IPR016024">
    <property type="entry name" value="ARM-type_fold"/>
</dbReference>
<evidence type="ECO:0000256" key="1">
    <source>
        <dbReference type="SAM" id="MobiDB-lite"/>
    </source>
</evidence>
<dbReference type="EMBL" id="JBHSIT010000003">
    <property type="protein sequence ID" value="MFC4907990.1"/>
    <property type="molecule type" value="Genomic_DNA"/>
</dbReference>
<evidence type="ECO:0008006" key="4">
    <source>
        <dbReference type="Google" id="ProtNLM"/>
    </source>
</evidence>
<name>A0ABV9TY91_9ACTN</name>
<comment type="caution">
    <text evidence="2">The sequence shown here is derived from an EMBL/GenBank/DDBJ whole genome shotgun (WGS) entry which is preliminary data.</text>
</comment>
<dbReference type="Proteomes" id="UP001595872">
    <property type="component" value="Unassembled WGS sequence"/>
</dbReference>
<protein>
    <recommendedName>
        <fullName evidence="4">HEAT repeat domain-containing protein</fullName>
    </recommendedName>
</protein>
<proteinExistence type="predicted"/>
<gene>
    <name evidence="2" type="ORF">ACFPCY_11715</name>
</gene>
<dbReference type="RefSeq" id="WP_378254233.1">
    <property type="nucleotide sequence ID" value="NZ_JBHSIT010000003.1"/>
</dbReference>